<dbReference type="EMBL" id="CP004372">
    <property type="protein sequence ID" value="AHM03218.1"/>
    <property type="molecule type" value="Genomic_DNA"/>
</dbReference>
<dbReference type="Proteomes" id="UP000019593">
    <property type="component" value="Chromosome"/>
</dbReference>
<sequence>MPRTCLRINHGATLGTGEGRATVHRVAPVTRPQETRASGISASCRIVFI</sequence>
<evidence type="ECO:0000313" key="2">
    <source>
        <dbReference type="Proteomes" id="UP000019593"/>
    </source>
</evidence>
<accession>W8RQ75</accession>
<name>W8RQ75_9RHOB</name>
<gene>
    <name evidence="1" type="ORF">roselon_00804</name>
</gene>
<proteinExistence type="predicted"/>
<dbReference type="AlphaFoldDB" id="W8RQ75"/>
<dbReference type="STRING" id="1294273.roselon_00804"/>
<keyword evidence="2" id="KW-1185">Reference proteome</keyword>
<protein>
    <submittedName>
        <fullName evidence="1">Uncharacterized protein</fullName>
    </submittedName>
</protein>
<evidence type="ECO:0000313" key="1">
    <source>
        <dbReference type="EMBL" id="AHM03218.1"/>
    </source>
</evidence>
<dbReference type="HOGENOM" id="CLU_3140226_0_0_5"/>
<reference evidence="1 2" key="1">
    <citation type="submission" date="2013-03" db="EMBL/GenBank/DDBJ databases">
        <authorList>
            <person name="Fiebig A."/>
            <person name="Goeker M."/>
            <person name="Klenk H.-P.P."/>
        </authorList>
    </citation>
    <scope>NUCLEOTIDE SEQUENCE [LARGE SCALE GENOMIC DNA]</scope>
    <source>
        <strain evidence="2">DSM 19469</strain>
    </source>
</reference>
<dbReference type="KEGG" id="red:roselon_00804"/>
<organism evidence="1 2">
    <name type="scientific">Roseicyclus elongatus DSM 19469</name>
    <dbReference type="NCBI Taxonomy" id="1294273"/>
    <lineage>
        <taxon>Bacteria</taxon>
        <taxon>Pseudomonadati</taxon>
        <taxon>Pseudomonadota</taxon>
        <taxon>Alphaproteobacteria</taxon>
        <taxon>Rhodobacterales</taxon>
        <taxon>Roseobacteraceae</taxon>
        <taxon>Roseicyclus</taxon>
    </lineage>
</organism>